<organism evidence="2 3">
    <name type="scientific">Aspergillus kawachii</name>
    <name type="common">White koji mold</name>
    <name type="synonym">Aspergillus awamori var. kawachi</name>
    <dbReference type="NCBI Taxonomy" id="1069201"/>
    <lineage>
        <taxon>Eukaryota</taxon>
        <taxon>Fungi</taxon>
        <taxon>Dikarya</taxon>
        <taxon>Ascomycota</taxon>
        <taxon>Pezizomycotina</taxon>
        <taxon>Eurotiomycetes</taxon>
        <taxon>Eurotiomycetidae</taxon>
        <taxon>Eurotiales</taxon>
        <taxon>Aspergillaceae</taxon>
        <taxon>Aspergillus</taxon>
        <taxon>Aspergillus subgen. Circumdati</taxon>
    </lineage>
</organism>
<dbReference type="EMBL" id="AP024430">
    <property type="protein sequence ID" value="BCS02694.1"/>
    <property type="molecule type" value="Genomic_DNA"/>
</dbReference>
<evidence type="ECO:0000313" key="2">
    <source>
        <dbReference type="EMBL" id="BCS02694.1"/>
    </source>
</evidence>
<dbReference type="AlphaFoldDB" id="A0A7R8A1G7"/>
<reference evidence="2" key="1">
    <citation type="submission" date="2021-01" db="EMBL/GenBank/DDBJ databases">
        <authorList>
            <consortium name="Aspergillus luchuensis mut. kawachii IFO 4304 genome sequencing consortium"/>
            <person name="Kazuki M."/>
            <person name="Futagami T."/>
        </authorList>
    </citation>
    <scope>NUCLEOTIDE SEQUENCE</scope>
    <source>
        <strain evidence="2">IFO 4308</strain>
    </source>
</reference>
<evidence type="ECO:0000313" key="3">
    <source>
        <dbReference type="Proteomes" id="UP000661280"/>
    </source>
</evidence>
<proteinExistence type="predicted"/>
<evidence type="ECO:0000256" key="1">
    <source>
        <dbReference type="SAM" id="MobiDB-lite"/>
    </source>
</evidence>
<dbReference type="RefSeq" id="XP_041546456.1">
    <property type="nucleotide sequence ID" value="XM_041693141.1"/>
</dbReference>
<name>A0A7R8A1G7_ASPKA</name>
<dbReference type="Proteomes" id="UP000661280">
    <property type="component" value="Chromosome 6"/>
</dbReference>
<keyword evidence="3" id="KW-1185">Reference proteome</keyword>
<sequence length="85" mass="9072">MQIFLVGYSGHKPSIIFTASSFRSAEQLVSLTACPAASRHPTNKSPATTLTNHFTSPTKYPASDPQVEILNPAASRSCNAPGLRQ</sequence>
<protein>
    <submittedName>
        <fullName evidence="2">Uncharacterized protein</fullName>
    </submittedName>
</protein>
<accession>A0A7R8A1G7</accession>
<gene>
    <name evidence="2" type="ORF">AKAW2_60958S</name>
</gene>
<dbReference type="KEGG" id="aluc:AKAW2_60958S"/>
<feature type="compositionally biased region" description="Polar residues" evidence="1">
    <location>
        <begin position="43"/>
        <end position="58"/>
    </location>
</feature>
<feature type="region of interest" description="Disordered" evidence="1">
    <location>
        <begin position="37"/>
        <end position="64"/>
    </location>
</feature>
<reference evidence="2" key="2">
    <citation type="submission" date="2021-02" db="EMBL/GenBank/DDBJ databases">
        <title>Aspergillus luchuensis mut. kawachii IFO 4304 genome sequence.</title>
        <authorList>
            <person name="Mori K."/>
            <person name="Kadooka C."/>
            <person name="Goto M."/>
            <person name="Futagami T."/>
        </authorList>
    </citation>
    <scope>NUCLEOTIDE SEQUENCE</scope>
    <source>
        <strain evidence="2">IFO 4308</strain>
    </source>
</reference>
<dbReference type="GeneID" id="64964015"/>